<dbReference type="UniPathway" id="UPA00251">
    <property type="reaction ID" value="UER00316"/>
</dbReference>
<evidence type="ECO:0000256" key="2">
    <source>
        <dbReference type="ARBA" id="ARBA00005916"/>
    </source>
</evidence>
<evidence type="ECO:0000313" key="17">
    <source>
        <dbReference type="EMBL" id="VEJ29867.1"/>
    </source>
</evidence>
<evidence type="ECO:0000256" key="4">
    <source>
        <dbReference type="ARBA" id="ARBA00022857"/>
    </source>
</evidence>
<evidence type="ECO:0000313" key="18">
    <source>
        <dbReference type="Proteomes" id="UP000270988"/>
    </source>
</evidence>
<organism evidence="17 18">
    <name type="scientific">Rothia dentocariosa</name>
    <dbReference type="NCBI Taxonomy" id="2047"/>
    <lineage>
        <taxon>Bacteria</taxon>
        <taxon>Bacillati</taxon>
        <taxon>Actinomycetota</taxon>
        <taxon>Actinomycetes</taxon>
        <taxon>Micrococcales</taxon>
        <taxon>Micrococcaceae</taxon>
        <taxon>Rothia</taxon>
    </lineage>
</organism>
<dbReference type="NCBIfam" id="NF000750">
    <property type="entry name" value="PRK00045.3-4"/>
    <property type="match status" value="1"/>
</dbReference>
<evidence type="ECO:0000256" key="9">
    <source>
        <dbReference type="PIRSR" id="PIRSR000445-1"/>
    </source>
</evidence>
<dbReference type="EMBL" id="LR134521">
    <property type="protein sequence ID" value="VEJ29867.1"/>
    <property type="molecule type" value="Genomic_DNA"/>
</dbReference>
<dbReference type="GO" id="GO:0050661">
    <property type="term" value="F:NADP binding"/>
    <property type="evidence" value="ECO:0007669"/>
    <property type="project" value="InterPro"/>
</dbReference>
<evidence type="ECO:0000259" key="16">
    <source>
        <dbReference type="Pfam" id="PF05201"/>
    </source>
</evidence>
<feature type="domain" description="Glutamyl-tRNA reductase N-terminal" evidence="16">
    <location>
        <begin position="9"/>
        <end position="160"/>
    </location>
</feature>
<gene>
    <name evidence="8 17" type="primary">hemA</name>
    <name evidence="17" type="ORF">NCTC10918_01139</name>
</gene>
<sequence>MATYSFVASHRIIDLTTVALLSNGAAGIPELFRTETAQNLGVTGTIVLATCNRLEIYVQLSVAEHLGPVSDMLYAEIAQKSELDAELIAGSFEIYENLEAAKHLFTVASGLESAVVGEREIAGQVRRALAYAQEEGTVPGELVQLFEHAAHTARQVGQHTTIGSQGRSIVSVALDLADAVAEKDWKTRRALVFGTGAYAGATIAALRERGCEDIWVNSRSGRAPEFAAKRDVRAVPKGETYKAMEQADVIVGCSGGSDPLSPAEIPPGHHTILDLALSRDFDPAIADLPQVELITLESVRLAAPEETEEAVATAERIVESETQAFAARQKTRNIDSAIVALRSHTMEVLDEELDKVRSQFGCTAATEQLELAMRRMVKSLLHTPRYARNSSQPRGEPPTTLRRSKRSTESLSTTANCGIIFCTLRFIPPQP</sequence>
<dbReference type="InterPro" id="IPR000343">
    <property type="entry name" value="4pyrrol_synth_GluRdtase"/>
</dbReference>
<dbReference type="Gene3D" id="3.40.50.720">
    <property type="entry name" value="NAD(P)-binding Rossmann-like Domain"/>
    <property type="match status" value="1"/>
</dbReference>
<dbReference type="InterPro" id="IPR015896">
    <property type="entry name" value="4pyrrol_synth_GluRdtase_dimer"/>
</dbReference>
<feature type="binding site" evidence="8 10">
    <location>
        <position position="113"/>
    </location>
    <ligand>
        <name>substrate</name>
    </ligand>
</feature>
<keyword evidence="6 8" id="KW-0627">Porphyrin biosynthesis</keyword>
<evidence type="ECO:0000256" key="11">
    <source>
        <dbReference type="PIRSR" id="PIRSR000445-3"/>
    </source>
</evidence>
<dbReference type="GO" id="GO:0008883">
    <property type="term" value="F:glutamyl-tRNA reductase activity"/>
    <property type="evidence" value="ECO:0007669"/>
    <property type="project" value="UniProtKB-UniRule"/>
</dbReference>
<dbReference type="Pfam" id="PF05201">
    <property type="entry name" value="GlutR_N"/>
    <property type="match status" value="1"/>
</dbReference>
<comment type="catalytic activity">
    <reaction evidence="7 8">
        <text>(S)-4-amino-5-oxopentanoate + tRNA(Glu) + NADP(+) = L-glutamyl-tRNA(Glu) + NADPH + H(+)</text>
        <dbReference type="Rhea" id="RHEA:12344"/>
        <dbReference type="Rhea" id="RHEA-COMP:9663"/>
        <dbReference type="Rhea" id="RHEA-COMP:9680"/>
        <dbReference type="ChEBI" id="CHEBI:15378"/>
        <dbReference type="ChEBI" id="CHEBI:57501"/>
        <dbReference type="ChEBI" id="CHEBI:57783"/>
        <dbReference type="ChEBI" id="CHEBI:58349"/>
        <dbReference type="ChEBI" id="CHEBI:78442"/>
        <dbReference type="ChEBI" id="CHEBI:78520"/>
        <dbReference type="EC" id="1.2.1.70"/>
    </reaction>
</comment>
<comment type="similarity">
    <text evidence="2 8">Belongs to the glutamyl-tRNA reductase family.</text>
</comment>
<comment type="miscellaneous">
    <text evidence="8">During catalysis, the active site Cys acts as a nucleophile attacking the alpha-carbonyl group of tRNA-bound glutamate with the formation of a thioester intermediate between enzyme and glutamate, and the concomitant release of tRNA(Glu). The thioester intermediate is finally reduced by direct hydride transfer from NADPH, to form the product GSA.</text>
</comment>
<comment type="domain">
    <text evidence="8">Possesses an unusual extended V-shaped dimeric structure with each monomer consisting of three distinct domains arranged along a curved 'spinal' alpha-helix. The N-terminal catalytic domain specifically recognizes the glutamate moiety of the substrate. The second domain is the NADPH-binding domain, and the third C-terminal domain is responsible for dimerization.</text>
</comment>
<dbReference type="Pfam" id="PF00745">
    <property type="entry name" value="GlutR_dimer"/>
    <property type="match status" value="1"/>
</dbReference>
<dbReference type="GO" id="GO:0019353">
    <property type="term" value="P:protoporphyrinogen IX biosynthetic process from glutamate"/>
    <property type="evidence" value="ECO:0007669"/>
    <property type="project" value="TreeGrafter"/>
</dbReference>
<accession>A0A448UV91</accession>
<dbReference type="Gene3D" id="3.30.460.30">
    <property type="entry name" value="Glutamyl-tRNA reductase, N-terminal domain"/>
    <property type="match status" value="1"/>
</dbReference>
<evidence type="ECO:0000256" key="8">
    <source>
        <dbReference type="HAMAP-Rule" id="MF_00087"/>
    </source>
</evidence>
<dbReference type="InterPro" id="IPR015895">
    <property type="entry name" value="4pyrrol_synth_GluRdtase_N"/>
</dbReference>
<evidence type="ECO:0000256" key="10">
    <source>
        <dbReference type="PIRSR" id="PIRSR000445-2"/>
    </source>
</evidence>
<dbReference type="PROSITE" id="PS00747">
    <property type="entry name" value="GLUTR"/>
    <property type="match status" value="1"/>
</dbReference>
<name>A0A448UV91_9MICC</name>
<evidence type="ECO:0000256" key="13">
    <source>
        <dbReference type="SAM" id="MobiDB-lite"/>
    </source>
</evidence>
<evidence type="ECO:0000256" key="5">
    <source>
        <dbReference type="ARBA" id="ARBA00023002"/>
    </source>
</evidence>
<dbReference type="AlphaFoldDB" id="A0A448UV91"/>
<dbReference type="PANTHER" id="PTHR43013">
    <property type="entry name" value="GLUTAMYL-TRNA REDUCTASE"/>
    <property type="match status" value="1"/>
</dbReference>
<dbReference type="InterPro" id="IPR018214">
    <property type="entry name" value="GluRdtase_CS"/>
</dbReference>
<feature type="region of interest" description="Disordered" evidence="13">
    <location>
        <begin position="382"/>
        <end position="410"/>
    </location>
</feature>
<reference evidence="17 18" key="1">
    <citation type="submission" date="2018-12" db="EMBL/GenBank/DDBJ databases">
        <authorList>
            <consortium name="Pathogen Informatics"/>
        </authorList>
    </citation>
    <scope>NUCLEOTIDE SEQUENCE [LARGE SCALE GENOMIC DNA]</scope>
    <source>
        <strain evidence="17 18">NCTC10918</strain>
    </source>
</reference>
<evidence type="ECO:0000256" key="3">
    <source>
        <dbReference type="ARBA" id="ARBA00012970"/>
    </source>
</evidence>
<evidence type="ECO:0000256" key="1">
    <source>
        <dbReference type="ARBA" id="ARBA00005059"/>
    </source>
</evidence>
<dbReference type="SUPFAM" id="SSF51735">
    <property type="entry name" value="NAD(P)-binding Rossmann-fold domains"/>
    <property type="match status" value="1"/>
</dbReference>
<evidence type="ECO:0000259" key="15">
    <source>
        <dbReference type="Pfam" id="PF01488"/>
    </source>
</evidence>
<proteinExistence type="inferred from homology"/>
<dbReference type="Pfam" id="PF01488">
    <property type="entry name" value="Shikimate_DH"/>
    <property type="match status" value="1"/>
</dbReference>
<dbReference type="SUPFAM" id="SSF69742">
    <property type="entry name" value="Glutamyl tRNA-reductase catalytic, N-terminal domain"/>
    <property type="match status" value="1"/>
</dbReference>
<dbReference type="InterPro" id="IPR006151">
    <property type="entry name" value="Shikm_DH/Glu-tRNA_Rdtase"/>
</dbReference>
<feature type="domain" description="Tetrapyrrole biosynthesis glutamyl-tRNA reductase dimerisation" evidence="14">
    <location>
        <begin position="314"/>
        <end position="385"/>
    </location>
</feature>
<comment type="function">
    <text evidence="8">Catalyzes the NADPH-dependent reduction of glutamyl-tRNA(Glu) to glutamate 1-semialdehyde (GSA).</text>
</comment>
<feature type="binding site" evidence="8 10">
    <location>
        <begin position="118"/>
        <end position="120"/>
    </location>
    <ligand>
        <name>substrate</name>
    </ligand>
</feature>
<dbReference type="HAMAP" id="MF_00087">
    <property type="entry name" value="Glu_tRNA_reductase"/>
    <property type="match status" value="1"/>
</dbReference>
<feature type="binding site" evidence="8 10">
    <location>
        <position position="124"/>
    </location>
    <ligand>
        <name>substrate</name>
    </ligand>
</feature>
<dbReference type="SUPFAM" id="SSF69075">
    <property type="entry name" value="Glutamyl tRNA-reductase dimerization domain"/>
    <property type="match status" value="1"/>
</dbReference>
<keyword evidence="4 8" id="KW-0521">NADP</keyword>
<dbReference type="Proteomes" id="UP000270988">
    <property type="component" value="Chromosome"/>
</dbReference>
<keyword evidence="5 8" id="KW-0560">Oxidoreductase</keyword>
<feature type="site" description="Important for activity" evidence="8 12">
    <location>
        <position position="103"/>
    </location>
</feature>
<comment type="subunit">
    <text evidence="8">Homodimer.</text>
</comment>
<dbReference type="EC" id="1.2.1.70" evidence="3 8"/>
<dbReference type="PIRSF" id="PIRSF000445">
    <property type="entry name" value="4pyrrol_synth_GluRdtase"/>
    <property type="match status" value="1"/>
</dbReference>
<feature type="active site" description="Nucleophile" evidence="8 9">
    <location>
        <position position="51"/>
    </location>
</feature>
<evidence type="ECO:0000256" key="7">
    <source>
        <dbReference type="ARBA" id="ARBA00047464"/>
    </source>
</evidence>
<dbReference type="InterPro" id="IPR036343">
    <property type="entry name" value="GluRdtase_N_sf"/>
</dbReference>
<evidence type="ECO:0000256" key="12">
    <source>
        <dbReference type="PIRSR" id="PIRSR000445-4"/>
    </source>
</evidence>
<dbReference type="InterPro" id="IPR036453">
    <property type="entry name" value="GluRdtase_dimer_dom_sf"/>
</dbReference>
<evidence type="ECO:0000259" key="14">
    <source>
        <dbReference type="Pfam" id="PF00745"/>
    </source>
</evidence>
<protein>
    <recommendedName>
        <fullName evidence="3 8">Glutamyl-tRNA reductase</fullName>
        <shortName evidence="8">GluTR</shortName>
        <ecNumber evidence="3 8">1.2.1.70</ecNumber>
    </recommendedName>
</protein>
<comment type="pathway">
    <text evidence="1 8">Porphyrin-containing compound metabolism; protoporphyrin-IX biosynthesis; 5-aminolevulinate from L-glutamyl-tRNA(Glu): step 1/2.</text>
</comment>
<feature type="binding site" evidence="8 11">
    <location>
        <begin position="194"/>
        <end position="199"/>
    </location>
    <ligand>
        <name>NADP(+)</name>
        <dbReference type="ChEBI" id="CHEBI:58349"/>
    </ligand>
</feature>
<feature type="domain" description="Quinate/shikimate 5-dehydrogenase/glutamyl-tRNA reductase" evidence="15">
    <location>
        <begin position="177"/>
        <end position="298"/>
    </location>
</feature>
<dbReference type="STRING" id="762948.HMPREF0733_10116"/>
<dbReference type="PANTHER" id="PTHR43013:SF1">
    <property type="entry name" value="GLUTAMYL-TRNA REDUCTASE"/>
    <property type="match status" value="1"/>
</dbReference>
<evidence type="ECO:0000256" key="6">
    <source>
        <dbReference type="ARBA" id="ARBA00023244"/>
    </source>
</evidence>
<dbReference type="InterPro" id="IPR036291">
    <property type="entry name" value="NAD(P)-bd_dom_sf"/>
</dbReference>
<feature type="binding site" evidence="8 10">
    <location>
        <begin position="50"/>
        <end position="53"/>
    </location>
    <ligand>
        <name>substrate</name>
    </ligand>
</feature>